<sequence>MKGAKSMSTELVKKNDIIDVEIEDLTHDGNGVAKIDGYPLFIPNTLPGEKASVRVVKANKKYGFGRLENLTQTSPERVEPPCEVYAKCGGCSLQHLSYDGQLAFKQNQGAQNMKRIGKLDVEVKPTLGMEMPFRYRNKSQVPVGYVNGKIQAGFYQKRSHDIIDMDTCLIHNRTGDDAVQIVRRLLEKYAIMPYQEETGRGDIRHIMTRYGKTSGELMIVLVTTRKKFPNLTELVADIQKEVPNIASIVQNINAAKTNVIMGETTRTLWGKEMITDTIHGIHFAISAKSFYQVNPEQTEVLYQEALDAAGLTGDEIVIDAYCGIGSISLCLAKNAKHVYGVEIVPQAIIDAKANAQLNQLDNVTFETGKAEEVIPNWYRSGIKADVLVVDPPRKGCDEKLLETIIDMKPKKVVYVSCNPATLARDMQILTAGGYTAKTVQPVDMFPMTNHIEAVTVLELQ</sequence>
<feature type="domain" description="TRAM" evidence="9">
    <location>
        <begin position="11"/>
        <end position="69"/>
    </location>
</feature>
<feature type="binding site" evidence="7">
    <location>
        <position position="321"/>
    </location>
    <ligand>
        <name>S-adenosyl-L-methionine</name>
        <dbReference type="ChEBI" id="CHEBI:59789"/>
    </ligand>
</feature>
<feature type="active site" evidence="8">
    <location>
        <position position="417"/>
    </location>
</feature>
<name>D7UU92_LISGR</name>
<evidence type="ECO:0000256" key="1">
    <source>
        <dbReference type="ARBA" id="ARBA00022485"/>
    </source>
</evidence>
<dbReference type="EC" id="2.1.1.-" evidence="10"/>
<evidence type="ECO:0000256" key="4">
    <source>
        <dbReference type="ARBA" id="ARBA00022691"/>
    </source>
</evidence>
<dbReference type="FunFam" id="3.40.50.150:FF:000009">
    <property type="entry name" value="23S rRNA (Uracil(1939)-C(5))-methyltransferase RlmD"/>
    <property type="match status" value="1"/>
</dbReference>
<keyword evidence="3 7" id="KW-0808">Transferase</keyword>
<evidence type="ECO:0000313" key="11">
    <source>
        <dbReference type="Proteomes" id="UP000010119"/>
    </source>
</evidence>
<dbReference type="Pfam" id="PF05958">
    <property type="entry name" value="tRNA_U5-meth_tr"/>
    <property type="match status" value="1"/>
</dbReference>
<dbReference type="GO" id="GO:0070475">
    <property type="term" value="P:rRNA base methylation"/>
    <property type="evidence" value="ECO:0007669"/>
    <property type="project" value="TreeGrafter"/>
</dbReference>
<dbReference type="HOGENOM" id="CLU_014689_7_0_9"/>
<dbReference type="CDD" id="cd02440">
    <property type="entry name" value="AdoMet_MTases"/>
    <property type="match status" value="1"/>
</dbReference>
<dbReference type="SUPFAM" id="SSF53335">
    <property type="entry name" value="S-adenosyl-L-methionine-dependent methyltransferases"/>
    <property type="match status" value="1"/>
</dbReference>
<accession>D7UU92</accession>
<dbReference type="FunFam" id="2.40.50.1070:FF:000003">
    <property type="entry name" value="23S rRNA (Uracil-5-)-methyltransferase RumA"/>
    <property type="match status" value="1"/>
</dbReference>
<dbReference type="GO" id="GO:0070041">
    <property type="term" value="F:rRNA (uridine-C5-)-methyltransferase activity"/>
    <property type="evidence" value="ECO:0007669"/>
    <property type="project" value="UniProtKB-ARBA"/>
</dbReference>
<dbReference type="PANTHER" id="PTHR11061">
    <property type="entry name" value="RNA M5U METHYLTRANSFERASE"/>
    <property type="match status" value="1"/>
</dbReference>
<feature type="binding site" evidence="7">
    <location>
        <position position="342"/>
    </location>
    <ligand>
        <name>S-adenosyl-L-methionine</name>
        <dbReference type="ChEBI" id="CHEBI:59789"/>
    </ligand>
</feature>
<keyword evidence="2 7" id="KW-0489">Methyltransferase</keyword>
<organism evidence="10 11">
    <name type="scientific">Listeria grayi DSM 20601</name>
    <dbReference type="NCBI Taxonomy" id="525367"/>
    <lineage>
        <taxon>Bacteria</taxon>
        <taxon>Bacillati</taxon>
        <taxon>Bacillota</taxon>
        <taxon>Bacilli</taxon>
        <taxon>Bacillales</taxon>
        <taxon>Listeriaceae</taxon>
        <taxon>Listeria</taxon>
    </lineage>
</organism>
<dbReference type="InterPro" id="IPR012340">
    <property type="entry name" value="NA-bd_OB-fold"/>
</dbReference>
<dbReference type="GO" id="GO:0051539">
    <property type="term" value="F:4 iron, 4 sulfur cluster binding"/>
    <property type="evidence" value="ECO:0007669"/>
    <property type="project" value="UniProtKB-KW"/>
</dbReference>
<keyword evidence="11" id="KW-1185">Reference proteome</keyword>
<dbReference type="Proteomes" id="UP000010119">
    <property type="component" value="Unassembled WGS sequence"/>
</dbReference>
<feature type="binding site" evidence="7">
    <location>
        <position position="292"/>
    </location>
    <ligand>
        <name>S-adenosyl-L-methionine</name>
        <dbReference type="ChEBI" id="CHEBI:59789"/>
    </ligand>
</feature>
<dbReference type="NCBIfam" id="TIGR00479">
    <property type="entry name" value="rumA"/>
    <property type="match status" value="1"/>
</dbReference>
<dbReference type="Gene3D" id="2.40.50.140">
    <property type="entry name" value="Nucleic acid-binding proteins"/>
    <property type="match status" value="1"/>
</dbReference>
<keyword evidence="1" id="KW-0004">4Fe-4S</keyword>
<gene>
    <name evidence="10" type="primary">rumA</name>
    <name evidence="10" type="ORF">HMPREF0556_10067</name>
</gene>
<dbReference type="FunFam" id="2.40.50.140:FF:000097">
    <property type="entry name" value="23S rRNA (uracil(1939)-C(5))-methyltransferase RlmD"/>
    <property type="match status" value="1"/>
</dbReference>
<keyword evidence="5" id="KW-0408">Iron</keyword>
<reference evidence="10" key="1">
    <citation type="submission" date="2010-06" db="EMBL/GenBank/DDBJ databases">
        <authorList>
            <person name="Muzny D."/>
            <person name="Qin X."/>
            <person name="Buhay C."/>
            <person name="Dugan-Rocha S."/>
            <person name="Ding Y."/>
            <person name="Chen G."/>
            <person name="Hawes A."/>
            <person name="Holder M."/>
            <person name="Jhangiani S."/>
            <person name="Johnson A."/>
            <person name="Khan Z."/>
            <person name="Li Z."/>
            <person name="Liu W."/>
            <person name="Liu X."/>
            <person name="Perez L."/>
            <person name="Shen H."/>
            <person name="Wang Q."/>
            <person name="Watt J."/>
            <person name="Xi L."/>
            <person name="Xin Y."/>
            <person name="Zhou J."/>
            <person name="Deng J."/>
            <person name="Jiang H."/>
            <person name="Liu Y."/>
            <person name="Qu J."/>
            <person name="Song X.-Z."/>
            <person name="Zhang L."/>
            <person name="Villasana D."/>
            <person name="Johnson A."/>
            <person name="Liu J."/>
            <person name="Liyanage D."/>
            <person name="Lorensuhewa L."/>
            <person name="Robinson T."/>
            <person name="Song A."/>
            <person name="Song B.-B."/>
            <person name="Dinh H."/>
            <person name="Thornton R."/>
            <person name="Coyle M."/>
            <person name="Francisco L."/>
            <person name="Jackson L."/>
            <person name="Javaid M."/>
            <person name="Korchina V."/>
            <person name="Kovar C."/>
            <person name="Mata R."/>
            <person name="Mathew T."/>
            <person name="Ngo R."/>
            <person name="Nguyen L."/>
            <person name="Nguyen N."/>
            <person name="Okwuonu G."/>
            <person name="Ongeri F."/>
            <person name="Pham C."/>
            <person name="Simmons D."/>
            <person name="Wilczek-Boney K."/>
            <person name="Hale W."/>
            <person name="Jakkamsetti A."/>
            <person name="Pham P."/>
            <person name="Ruth R."/>
            <person name="San Lucas F."/>
            <person name="Warren J."/>
            <person name="Zhang J."/>
            <person name="Zhao Z."/>
            <person name="Zhou C."/>
            <person name="Zhu D."/>
            <person name="Lee S."/>
            <person name="Bess C."/>
            <person name="Blankenburg K."/>
            <person name="Forbes L."/>
            <person name="Fu Q."/>
            <person name="Gubbala S."/>
            <person name="Hirani K."/>
            <person name="Jayaseelan J.C."/>
            <person name="Lara F."/>
            <person name="Munidasa M."/>
            <person name="Palculict T."/>
            <person name="Patil S."/>
            <person name="Pu L.-L."/>
            <person name="Saada N."/>
            <person name="Tang L."/>
            <person name="Weissenberger G."/>
            <person name="Zhu Y."/>
            <person name="Hemphill L."/>
            <person name="Shang Y."/>
            <person name="Youmans B."/>
            <person name="Ayvaz T."/>
            <person name="Ross M."/>
            <person name="Santibanez J."/>
            <person name="Aqrawi P."/>
            <person name="Gross S."/>
            <person name="Joshi V."/>
            <person name="Fowler G."/>
            <person name="Nazareth L."/>
            <person name="Reid J."/>
            <person name="Worley K."/>
            <person name="Petrosino J."/>
            <person name="Highlander S."/>
            <person name="Gibbs R."/>
        </authorList>
    </citation>
    <scope>NUCLEOTIDE SEQUENCE [LARGE SCALE GENOMIC DNA]</scope>
    <source>
        <strain evidence="10">DSM 20601</strain>
    </source>
</reference>
<dbReference type="PANTHER" id="PTHR11061:SF30">
    <property type="entry name" value="TRNA (URACIL(54)-C(5))-METHYLTRANSFERASE"/>
    <property type="match status" value="1"/>
</dbReference>
<evidence type="ECO:0000256" key="3">
    <source>
        <dbReference type="ARBA" id="ARBA00022679"/>
    </source>
</evidence>
<dbReference type="InterPro" id="IPR030390">
    <property type="entry name" value="MeTrfase_TrmA_AS"/>
</dbReference>
<evidence type="ECO:0000256" key="8">
    <source>
        <dbReference type="PROSITE-ProRule" id="PRU10015"/>
    </source>
</evidence>
<dbReference type="PROSITE" id="PS01231">
    <property type="entry name" value="TRMA_2"/>
    <property type="match status" value="1"/>
</dbReference>
<keyword evidence="4 7" id="KW-0949">S-adenosyl-L-methionine</keyword>
<feature type="binding site" evidence="7">
    <location>
        <position position="390"/>
    </location>
    <ligand>
        <name>S-adenosyl-L-methionine</name>
        <dbReference type="ChEBI" id="CHEBI:59789"/>
    </ligand>
</feature>
<dbReference type="Pfam" id="PF01938">
    <property type="entry name" value="TRAM"/>
    <property type="match status" value="1"/>
</dbReference>
<evidence type="ECO:0000313" key="10">
    <source>
        <dbReference type="EMBL" id="EFI85340.1"/>
    </source>
</evidence>
<dbReference type="InterPro" id="IPR010280">
    <property type="entry name" value="U5_MeTrfase_fam"/>
</dbReference>
<proteinExistence type="inferred from homology"/>
<dbReference type="AlphaFoldDB" id="D7UU92"/>
<evidence type="ECO:0000256" key="7">
    <source>
        <dbReference type="PROSITE-ProRule" id="PRU01024"/>
    </source>
</evidence>
<evidence type="ECO:0000256" key="6">
    <source>
        <dbReference type="ARBA" id="ARBA00023014"/>
    </source>
</evidence>
<dbReference type="Gene3D" id="2.40.50.1070">
    <property type="match status" value="1"/>
</dbReference>
<dbReference type="InterPro" id="IPR029063">
    <property type="entry name" value="SAM-dependent_MTases_sf"/>
</dbReference>
<keyword evidence="1" id="KW-0479">Metal-binding</keyword>
<dbReference type="InterPro" id="IPR030391">
    <property type="entry name" value="MeTrfase_TrmA_CS"/>
</dbReference>
<evidence type="ECO:0000256" key="2">
    <source>
        <dbReference type="ARBA" id="ARBA00022603"/>
    </source>
</evidence>
<feature type="active site" description="Nucleophile" evidence="7">
    <location>
        <position position="417"/>
    </location>
</feature>
<dbReference type="SUPFAM" id="SSF50249">
    <property type="entry name" value="Nucleic acid-binding proteins"/>
    <property type="match status" value="1"/>
</dbReference>
<comment type="similarity">
    <text evidence="7">Belongs to the class I-like SAM-binding methyltransferase superfamily. RNA M5U methyltransferase family.</text>
</comment>
<dbReference type="Gene3D" id="3.40.50.150">
    <property type="entry name" value="Vaccinia Virus protein VP39"/>
    <property type="match status" value="1"/>
</dbReference>
<comment type="caution">
    <text evidence="10">The sequence shown here is derived from an EMBL/GenBank/DDBJ whole genome shotgun (WGS) entry which is preliminary data.</text>
</comment>
<dbReference type="InterPro" id="IPR002792">
    <property type="entry name" value="TRAM_dom"/>
</dbReference>
<dbReference type="eggNOG" id="COG2265">
    <property type="taxonomic scope" value="Bacteria"/>
</dbReference>
<dbReference type="EMBL" id="ACCR02000001">
    <property type="protein sequence ID" value="EFI85340.1"/>
    <property type="molecule type" value="Genomic_DNA"/>
</dbReference>
<evidence type="ECO:0000259" key="9">
    <source>
        <dbReference type="PROSITE" id="PS50926"/>
    </source>
</evidence>
<dbReference type="PROSITE" id="PS50926">
    <property type="entry name" value="TRAM"/>
    <property type="match status" value="1"/>
</dbReference>
<dbReference type="PROSITE" id="PS01230">
    <property type="entry name" value="TRMA_1"/>
    <property type="match status" value="1"/>
</dbReference>
<keyword evidence="6" id="KW-0411">Iron-sulfur</keyword>
<dbReference type="STRING" id="525367.HMPREF0556_10067"/>
<dbReference type="PROSITE" id="PS51687">
    <property type="entry name" value="SAM_MT_RNA_M5U"/>
    <property type="match status" value="1"/>
</dbReference>
<evidence type="ECO:0000256" key="5">
    <source>
        <dbReference type="ARBA" id="ARBA00023004"/>
    </source>
</evidence>
<protein>
    <submittedName>
        <fullName evidence="10">23S rRNA (Uracil-5-)-methyltransferase RumA</fullName>
        <ecNumber evidence="10">2.1.1.-</ecNumber>
    </submittedName>
</protein>